<evidence type="ECO:0000313" key="2">
    <source>
        <dbReference type="EMBL" id="RYR71202.1"/>
    </source>
</evidence>
<sequence>MIITESASAEETSNFKRLRGESSAGVPQHGTMAYYESILALFIVQAQQSIARANDEAEASSLIGNYFSGFMGSVLHHRSYGEHSDYGLSIGGGEKVMAKGIRNLSCWMEVAPAPVIFPTKPSNSPRLETIAEEEAAEGYDRHQNKLKKKTETQMKQF</sequence>
<proteinExistence type="predicted"/>
<keyword evidence="3" id="KW-1185">Reference proteome</keyword>
<evidence type="ECO:0000313" key="3">
    <source>
        <dbReference type="Proteomes" id="UP000289738"/>
    </source>
</evidence>
<dbReference type="Proteomes" id="UP000289738">
    <property type="component" value="Chromosome A02"/>
</dbReference>
<reference evidence="2 3" key="1">
    <citation type="submission" date="2019-01" db="EMBL/GenBank/DDBJ databases">
        <title>Sequencing of cultivated peanut Arachis hypogaea provides insights into genome evolution and oil improvement.</title>
        <authorList>
            <person name="Chen X."/>
        </authorList>
    </citation>
    <scope>NUCLEOTIDE SEQUENCE [LARGE SCALE GENOMIC DNA]</scope>
    <source>
        <strain evidence="3">cv. Fuhuasheng</strain>
        <tissue evidence="2">Leaves</tissue>
    </source>
</reference>
<name>A0A445E6W1_ARAHY</name>
<dbReference type="PANTHER" id="PTHR36063:SF1">
    <property type="entry name" value="ARABIDOPSIS THALIANA GENOMIC DNA, CHROMOSOME 5, P1 CLONE:MOK16"/>
    <property type="match status" value="1"/>
</dbReference>
<evidence type="ECO:0000256" key="1">
    <source>
        <dbReference type="SAM" id="MobiDB-lite"/>
    </source>
</evidence>
<gene>
    <name evidence="2" type="ORF">Ahy_A02g005490</name>
</gene>
<feature type="compositionally biased region" description="Polar residues" evidence="1">
    <location>
        <begin position="1"/>
        <end position="12"/>
    </location>
</feature>
<dbReference type="AlphaFoldDB" id="A0A445E6W1"/>
<comment type="caution">
    <text evidence="2">The sequence shown here is derived from an EMBL/GenBank/DDBJ whole genome shotgun (WGS) entry which is preliminary data.</text>
</comment>
<feature type="region of interest" description="Disordered" evidence="1">
    <location>
        <begin position="1"/>
        <end position="24"/>
    </location>
</feature>
<dbReference type="PANTHER" id="PTHR36063">
    <property type="entry name" value="ARABIDOPSIS THALIANA GENOMIC DNA, CHROMOSOME 5, P1 CLONE:MOK16"/>
    <property type="match status" value="1"/>
</dbReference>
<accession>A0A445E6W1</accession>
<dbReference type="EMBL" id="SDMP01000002">
    <property type="protein sequence ID" value="RYR71202.1"/>
    <property type="molecule type" value="Genomic_DNA"/>
</dbReference>
<feature type="region of interest" description="Disordered" evidence="1">
    <location>
        <begin position="130"/>
        <end position="157"/>
    </location>
</feature>
<protein>
    <submittedName>
        <fullName evidence="2">Uncharacterized protein</fullName>
    </submittedName>
</protein>
<organism evidence="2 3">
    <name type="scientific">Arachis hypogaea</name>
    <name type="common">Peanut</name>
    <dbReference type="NCBI Taxonomy" id="3818"/>
    <lineage>
        <taxon>Eukaryota</taxon>
        <taxon>Viridiplantae</taxon>
        <taxon>Streptophyta</taxon>
        <taxon>Embryophyta</taxon>
        <taxon>Tracheophyta</taxon>
        <taxon>Spermatophyta</taxon>
        <taxon>Magnoliopsida</taxon>
        <taxon>eudicotyledons</taxon>
        <taxon>Gunneridae</taxon>
        <taxon>Pentapetalae</taxon>
        <taxon>rosids</taxon>
        <taxon>fabids</taxon>
        <taxon>Fabales</taxon>
        <taxon>Fabaceae</taxon>
        <taxon>Papilionoideae</taxon>
        <taxon>50 kb inversion clade</taxon>
        <taxon>dalbergioids sensu lato</taxon>
        <taxon>Dalbergieae</taxon>
        <taxon>Pterocarpus clade</taxon>
        <taxon>Arachis</taxon>
    </lineage>
</organism>